<name>A0A6J8CDL6_MYTCO</name>
<proteinExistence type="predicted"/>
<evidence type="ECO:0000313" key="3">
    <source>
        <dbReference type="Proteomes" id="UP000507470"/>
    </source>
</evidence>
<dbReference type="AlphaFoldDB" id="A0A6J8CDL6"/>
<evidence type="ECO:0000313" key="2">
    <source>
        <dbReference type="EMBL" id="CAC5393120.1"/>
    </source>
</evidence>
<evidence type="ECO:0000256" key="1">
    <source>
        <dbReference type="SAM" id="MobiDB-lite"/>
    </source>
</evidence>
<feature type="region of interest" description="Disordered" evidence="1">
    <location>
        <begin position="344"/>
        <end position="370"/>
    </location>
</feature>
<accession>A0A6J8CDL6</accession>
<feature type="region of interest" description="Disordered" evidence="1">
    <location>
        <begin position="30"/>
        <end position="55"/>
    </location>
</feature>
<dbReference type="OrthoDB" id="6046106at2759"/>
<gene>
    <name evidence="2" type="ORF">MCOR_28007</name>
</gene>
<feature type="region of interest" description="Disordered" evidence="1">
    <location>
        <begin position="184"/>
        <end position="208"/>
    </location>
</feature>
<dbReference type="Proteomes" id="UP000507470">
    <property type="component" value="Unassembled WGS sequence"/>
</dbReference>
<keyword evidence="3" id="KW-1185">Reference proteome</keyword>
<feature type="compositionally biased region" description="Polar residues" evidence="1">
    <location>
        <begin position="184"/>
        <end position="196"/>
    </location>
</feature>
<organism evidence="2 3">
    <name type="scientific">Mytilus coruscus</name>
    <name type="common">Sea mussel</name>
    <dbReference type="NCBI Taxonomy" id="42192"/>
    <lineage>
        <taxon>Eukaryota</taxon>
        <taxon>Metazoa</taxon>
        <taxon>Spiralia</taxon>
        <taxon>Lophotrochozoa</taxon>
        <taxon>Mollusca</taxon>
        <taxon>Bivalvia</taxon>
        <taxon>Autobranchia</taxon>
        <taxon>Pteriomorphia</taxon>
        <taxon>Mytilida</taxon>
        <taxon>Mytiloidea</taxon>
        <taxon>Mytilidae</taxon>
        <taxon>Mytilinae</taxon>
        <taxon>Mytilus</taxon>
    </lineage>
</organism>
<dbReference type="EMBL" id="CACVKT020005120">
    <property type="protein sequence ID" value="CAC5393120.1"/>
    <property type="molecule type" value="Genomic_DNA"/>
</dbReference>
<reference evidence="2 3" key="1">
    <citation type="submission" date="2020-06" db="EMBL/GenBank/DDBJ databases">
        <authorList>
            <person name="Li R."/>
            <person name="Bekaert M."/>
        </authorList>
    </citation>
    <scope>NUCLEOTIDE SEQUENCE [LARGE SCALE GENOMIC DNA]</scope>
    <source>
        <strain evidence="3">wild</strain>
    </source>
</reference>
<sequence length="370" mass="42268">MTSLVLSENTLKMAFGGGLPNDDITTYTISERPKTAGPGKRRPLTDSSSDAGGYHYKQDYEDMRKCSALRPKTSYGDRELFSKDVKIKTTVQPTESVEPFDLDRALEDIDIVEYFYDNSRDIFPSSHDEQINKNGHNQNKTKNMFNRLDSGRMIDKSTKSKISSHRKPVDSLQRKTIHNNCLSSEVNSTAPHTSGQKLKPMSRIPNDRSYEIPDDKVTNIDIYTIKRATGGFKETTTKAHLHRRINRNNERQFPQKSPDHSSCSFVRPKNSDGFITSSCQSHIMNSETGMQSSQCNDKFASQRNKAHTKYTNEFRFIDSSSSCRTDRFRHKIMDYSVDRPDSFQYKPNKYPRKLKPIAGSDGIKTVNKET</sequence>
<protein>
    <submittedName>
        <fullName evidence="2">Uncharacterized protein</fullName>
    </submittedName>
</protein>